<accession>A0A0L9VTF8</accession>
<dbReference type="Proteomes" id="UP000053144">
    <property type="component" value="Chromosome 11"/>
</dbReference>
<dbReference type="EMBL" id="CM003381">
    <property type="protein sequence ID" value="KOM58371.1"/>
    <property type="molecule type" value="Genomic_DNA"/>
</dbReference>
<dbReference type="AlphaFoldDB" id="A0A0L9VTF8"/>
<protein>
    <submittedName>
        <fullName evidence="1">Uncharacterized protein</fullName>
    </submittedName>
</protein>
<reference evidence="2" key="1">
    <citation type="journal article" date="2015" name="Proc. Natl. Acad. Sci. U.S.A.">
        <title>Genome sequencing of adzuki bean (Vigna angularis) provides insight into high starch and low fat accumulation and domestication.</title>
        <authorList>
            <person name="Yang K."/>
            <person name="Tian Z."/>
            <person name="Chen C."/>
            <person name="Luo L."/>
            <person name="Zhao B."/>
            <person name="Wang Z."/>
            <person name="Yu L."/>
            <person name="Li Y."/>
            <person name="Sun Y."/>
            <person name="Li W."/>
            <person name="Chen Y."/>
            <person name="Li Y."/>
            <person name="Zhang Y."/>
            <person name="Ai D."/>
            <person name="Zhao J."/>
            <person name="Shang C."/>
            <person name="Ma Y."/>
            <person name="Wu B."/>
            <person name="Wang M."/>
            <person name="Gao L."/>
            <person name="Sun D."/>
            <person name="Zhang P."/>
            <person name="Guo F."/>
            <person name="Wang W."/>
            <person name="Li Y."/>
            <person name="Wang J."/>
            <person name="Varshney R.K."/>
            <person name="Wang J."/>
            <person name="Ling H.Q."/>
            <person name="Wan P."/>
        </authorList>
    </citation>
    <scope>NUCLEOTIDE SEQUENCE</scope>
    <source>
        <strain evidence="2">cv. Jingnong 6</strain>
    </source>
</reference>
<sequence>MNRYGRMTLQEKLLLPTVHYRRLKGLRRALIANLTLYYPYPNPNRDRRCSLIHHCIPPFPNLQCTVSFQTLILQSSIIVALQSRSSMVVALRAREQSGGSGELLWREYWRWLPDDGAIAIIARPSGCRCVTRASIIVA</sequence>
<dbReference type="Gramene" id="KOM58371">
    <property type="protein sequence ID" value="KOM58371"/>
    <property type="gene ID" value="LR48_Vigan11g140500"/>
</dbReference>
<gene>
    <name evidence="1" type="ORF">LR48_Vigan11g140500</name>
</gene>
<evidence type="ECO:0000313" key="2">
    <source>
        <dbReference type="Proteomes" id="UP000053144"/>
    </source>
</evidence>
<proteinExistence type="predicted"/>
<organism evidence="1 2">
    <name type="scientific">Phaseolus angularis</name>
    <name type="common">Azuki bean</name>
    <name type="synonym">Vigna angularis</name>
    <dbReference type="NCBI Taxonomy" id="3914"/>
    <lineage>
        <taxon>Eukaryota</taxon>
        <taxon>Viridiplantae</taxon>
        <taxon>Streptophyta</taxon>
        <taxon>Embryophyta</taxon>
        <taxon>Tracheophyta</taxon>
        <taxon>Spermatophyta</taxon>
        <taxon>Magnoliopsida</taxon>
        <taxon>eudicotyledons</taxon>
        <taxon>Gunneridae</taxon>
        <taxon>Pentapetalae</taxon>
        <taxon>rosids</taxon>
        <taxon>fabids</taxon>
        <taxon>Fabales</taxon>
        <taxon>Fabaceae</taxon>
        <taxon>Papilionoideae</taxon>
        <taxon>50 kb inversion clade</taxon>
        <taxon>NPAAA clade</taxon>
        <taxon>indigoferoid/millettioid clade</taxon>
        <taxon>Phaseoleae</taxon>
        <taxon>Vigna</taxon>
    </lineage>
</organism>
<name>A0A0L9VTF8_PHAAN</name>
<evidence type="ECO:0000313" key="1">
    <source>
        <dbReference type="EMBL" id="KOM58371.1"/>
    </source>
</evidence>